<reference evidence="7 8" key="1">
    <citation type="journal article" date="2019" name="Environ. Microbiol.">
        <title>At the nexus of three kingdoms: the genome of the mycorrhizal fungus Gigaspora margarita provides insights into plant, endobacterial and fungal interactions.</title>
        <authorList>
            <person name="Venice F."/>
            <person name="Ghignone S."/>
            <person name="Salvioli di Fossalunga A."/>
            <person name="Amselem J."/>
            <person name="Novero M."/>
            <person name="Xianan X."/>
            <person name="Sedzielewska Toro K."/>
            <person name="Morin E."/>
            <person name="Lipzen A."/>
            <person name="Grigoriev I.V."/>
            <person name="Henrissat B."/>
            <person name="Martin F.M."/>
            <person name="Bonfante P."/>
        </authorList>
    </citation>
    <scope>NUCLEOTIDE SEQUENCE [LARGE SCALE GENOMIC DNA]</scope>
    <source>
        <strain evidence="7 8">BEG34</strain>
    </source>
</reference>
<comment type="caution">
    <text evidence="7">The sequence shown here is derived from an EMBL/GenBank/DDBJ whole genome shotgun (WGS) entry which is preliminary data.</text>
</comment>
<evidence type="ECO:0000313" key="7">
    <source>
        <dbReference type="EMBL" id="KAF0348015.1"/>
    </source>
</evidence>
<evidence type="ECO:0000256" key="2">
    <source>
        <dbReference type="ARBA" id="ARBA00005335"/>
    </source>
</evidence>
<keyword evidence="5 6" id="KW-0472">Membrane</keyword>
<organism evidence="7 8">
    <name type="scientific">Gigaspora margarita</name>
    <dbReference type="NCBI Taxonomy" id="4874"/>
    <lineage>
        <taxon>Eukaryota</taxon>
        <taxon>Fungi</taxon>
        <taxon>Fungi incertae sedis</taxon>
        <taxon>Mucoromycota</taxon>
        <taxon>Glomeromycotina</taxon>
        <taxon>Glomeromycetes</taxon>
        <taxon>Diversisporales</taxon>
        <taxon>Gigasporaceae</taxon>
        <taxon>Gigaspora</taxon>
    </lineage>
</organism>
<evidence type="ECO:0000256" key="4">
    <source>
        <dbReference type="ARBA" id="ARBA00022989"/>
    </source>
</evidence>
<accession>A0A8H3WXL2</accession>
<protein>
    <submittedName>
        <fullName evidence="7">Uncharacterized protein</fullName>
    </submittedName>
</protein>
<keyword evidence="8" id="KW-1185">Reference proteome</keyword>
<evidence type="ECO:0000256" key="6">
    <source>
        <dbReference type="SAM" id="Phobius"/>
    </source>
</evidence>
<feature type="transmembrane region" description="Helical" evidence="6">
    <location>
        <begin position="79"/>
        <end position="105"/>
    </location>
</feature>
<keyword evidence="3 6" id="KW-0812">Transmembrane</keyword>
<name>A0A8H3WXL2_GIGMA</name>
<feature type="transmembrane region" description="Helical" evidence="6">
    <location>
        <begin position="126"/>
        <end position="148"/>
    </location>
</feature>
<feature type="transmembrane region" description="Helical" evidence="6">
    <location>
        <begin position="47"/>
        <end position="73"/>
    </location>
</feature>
<feature type="transmembrane region" description="Helical" evidence="6">
    <location>
        <begin position="160"/>
        <end position="182"/>
    </location>
</feature>
<dbReference type="Pfam" id="PF05255">
    <property type="entry name" value="UPF0220"/>
    <property type="match status" value="1"/>
</dbReference>
<dbReference type="Proteomes" id="UP000439903">
    <property type="component" value="Unassembled WGS sequence"/>
</dbReference>
<proteinExistence type="inferred from homology"/>
<dbReference type="PANTHER" id="PTHR13180">
    <property type="entry name" value="SMALL MEMBRANE PROTEIN-RELATED"/>
    <property type="match status" value="1"/>
</dbReference>
<evidence type="ECO:0000313" key="8">
    <source>
        <dbReference type="Proteomes" id="UP000439903"/>
    </source>
</evidence>
<gene>
    <name evidence="7" type="ORF">F8M41_015641</name>
</gene>
<dbReference type="InterPro" id="IPR007919">
    <property type="entry name" value="UPF0220"/>
</dbReference>
<comment type="subcellular location">
    <subcellularLocation>
        <location evidence="1">Membrane</location>
        <topology evidence="1">Multi-pass membrane protein</topology>
    </subcellularLocation>
</comment>
<comment type="similarity">
    <text evidence="2">Belongs to the UPF0220 family.</text>
</comment>
<evidence type="ECO:0000256" key="3">
    <source>
        <dbReference type="ARBA" id="ARBA00022692"/>
    </source>
</evidence>
<dbReference type="OrthoDB" id="268928at2759"/>
<dbReference type="GO" id="GO:0016020">
    <property type="term" value="C:membrane"/>
    <property type="evidence" value="ECO:0007669"/>
    <property type="project" value="UniProtKB-SubCell"/>
</dbReference>
<evidence type="ECO:0000256" key="5">
    <source>
        <dbReference type="ARBA" id="ARBA00023136"/>
    </source>
</evidence>
<dbReference type="AlphaFoldDB" id="A0A8H3WXL2"/>
<keyword evidence="4 6" id="KW-1133">Transmembrane helix</keyword>
<sequence length="194" mass="21782">MYISGIRVMVHSLFTARSPSTSPPVFTRWANDFDDRRVCFRPNSRGVALYIAGALFGIGWLEFIDAIIYTAIYNGKDDFFSVISIEDWICGVLSTIGMIIAGSVDRSILTDGVYFHSTKVLWKARLLLFLGFTILACGLCGSVAVFVVKYALSNKHPKHFYFGIAMIVQNSCILISSIALLISQRYYPKYDYLL</sequence>
<evidence type="ECO:0000256" key="1">
    <source>
        <dbReference type="ARBA" id="ARBA00004141"/>
    </source>
</evidence>
<dbReference type="EMBL" id="WTPW01003299">
    <property type="protein sequence ID" value="KAF0348015.1"/>
    <property type="molecule type" value="Genomic_DNA"/>
</dbReference>